<keyword evidence="3" id="KW-1185">Reference proteome</keyword>
<dbReference type="RefSeq" id="WP_133902924.1">
    <property type="nucleotide sequence ID" value="NZ_SOCP01000004.1"/>
</dbReference>
<evidence type="ECO:0000313" key="3">
    <source>
        <dbReference type="Proteomes" id="UP000294927"/>
    </source>
</evidence>
<reference evidence="2 3" key="1">
    <citation type="submission" date="2019-03" db="EMBL/GenBank/DDBJ databases">
        <title>Genomic Encyclopedia of Archaeal and Bacterial Type Strains, Phase II (KMG-II): from individual species to whole genera.</title>
        <authorList>
            <person name="Goeker M."/>
        </authorList>
    </citation>
    <scope>NUCLEOTIDE SEQUENCE [LARGE SCALE GENOMIC DNA]</scope>
    <source>
        <strain evidence="2 3">DSM 45499</strain>
    </source>
</reference>
<protein>
    <submittedName>
        <fullName evidence="2">Uncharacterized protein</fullName>
    </submittedName>
</protein>
<evidence type="ECO:0000313" key="2">
    <source>
        <dbReference type="EMBL" id="TDV53911.1"/>
    </source>
</evidence>
<dbReference type="PROSITE" id="PS51257">
    <property type="entry name" value="PROKAR_LIPOPROTEIN"/>
    <property type="match status" value="1"/>
</dbReference>
<accession>A0A4V3FU54</accession>
<dbReference type="Proteomes" id="UP000294927">
    <property type="component" value="Unassembled WGS sequence"/>
</dbReference>
<feature type="chain" id="PRO_5039145319" evidence="1">
    <location>
        <begin position="21"/>
        <end position="177"/>
    </location>
</feature>
<comment type="caution">
    <text evidence="2">The sequence shown here is derived from an EMBL/GenBank/DDBJ whole genome shotgun (WGS) entry which is preliminary data.</text>
</comment>
<organism evidence="2 3">
    <name type="scientific">Actinophytocola oryzae</name>
    <dbReference type="NCBI Taxonomy" id="502181"/>
    <lineage>
        <taxon>Bacteria</taxon>
        <taxon>Bacillati</taxon>
        <taxon>Actinomycetota</taxon>
        <taxon>Actinomycetes</taxon>
        <taxon>Pseudonocardiales</taxon>
        <taxon>Pseudonocardiaceae</taxon>
    </lineage>
</organism>
<dbReference type="EMBL" id="SOCP01000004">
    <property type="protein sequence ID" value="TDV53911.1"/>
    <property type="molecule type" value="Genomic_DNA"/>
</dbReference>
<evidence type="ECO:0000256" key="1">
    <source>
        <dbReference type="SAM" id="SignalP"/>
    </source>
</evidence>
<proteinExistence type="predicted"/>
<name>A0A4V3FU54_9PSEU</name>
<gene>
    <name evidence="2" type="ORF">CLV71_104379</name>
</gene>
<sequence length="177" mass="18865">MAMRAVLLVLLLVVAGCATERPGTPSADDTVMPADFAGSVTYANGTVAPPYHYEWRLTFDDTTAAIEWTPGYDRSTTPWRETVDITADQRATLFGVLRDLGVFDLDAAGDDGMVGGPTGGVEVTSDGRTYDPGTLGLSKDSATLLDGVVDAVHDLAPAEVWDGLEDKQDDWSARQPK</sequence>
<feature type="signal peptide" evidence="1">
    <location>
        <begin position="1"/>
        <end position="20"/>
    </location>
</feature>
<dbReference type="AlphaFoldDB" id="A0A4V3FU54"/>
<keyword evidence="1" id="KW-0732">Signal</keyword>
<dbReference type="OrthoDB" id="3697148at2"/>